<evidence type="ECO:0000313" key="3">
    <source>
        <dbReference type="Proteomes" id="UP001278766"/>
    </source>
</evidence>
<dbReference type="AlphaFoldDB" id="A0AAE0LQT0"/>
<reference evidence="2" key="1">
    <citation type="journal article" date="2023" name="Mol. Phylogenet. Evol.">
        <title>Genome-scale phylogeny and comparative genomics of the fungal order Sordariales.</title>
        <authorList>
            <person name="Hensen N."/>
            <person name="Bonometti L."/>
            <person name="Westerberg I."/>
            <person name="Brannstrom I.O."/>
            <person name="Guillou S."/>
            <person name="Cros-Aarteil S."/>
            <person name="Calhoun S."/>
            <person name="Haridas S."/>
            <person name="Kuo A."/>
            <person name="Mondo S."/>
            <person name="Pangilinan J."/>
            <person name="Riley R."/>
            <person name="LaButti K."/>
            <person name="Andreopoulos B."/>
            <person name="Lipzen A."/>
            <person name="Chen C."/>
            <person name="Yan M."/>
            <person name="Daum C."/>
            <person name="Ng V."/>
            <person name="Clum A."/>
            <person name="Steindorff A."/>
            <person name="Ohm R.A."/>
            <person name="Martin F."/>
            <person name="Silar P."/>
            <person name="Natvig D.O."/>
            <person name="Lalanne C."/>
            <person name="Gautier V."/>
            <person name="Ament-Velasquez S.L."/>
            <person name="Kruys A."/>
            <person name="Hutchinson M.I."/>
            <person name="Powell A.J."/>
            <person name="Barry K."/>
            <person name="Miller A.N."/>
            <person name="Grigoriev I.V."/>
            <person name="Debuchy R."/>
            <person name="Gladieux P."/>
            <person name="Hiltunen Thoren M."/>
            <person name="Johannesson H."/>
        </authorList>
    </citation>
    <scope>NUCLEOTIDE SEQUENCE</scope>
    <source>
        <strain evidence="2">CBS 168.71</strain>
    </source>
</reference>
<keyword evidence="3" id="KW-1185">Reference proteome</keyword>
<evidence type="ECO:0000313" key="2">
    <source>
        <dbReference type="EMBL" id="KAK3294451.1"/>
    </source>
</evidence>
<gene>
    <name evidence="2" type="ORF">B0H64DRAFT_443530</name>
</gene>
<feature type="region of interest" description="Disordered" evidence="1">
    <location>
        <begin position="58"/>
        <end position="88"/>
    </location>
</feature>
<accession>A0AAE0LQT0</accession>
<feature type="compositionally biased region" description="Low complexity" evidence="1">
    <location>
        <begin position="10"/>
        <end position="27"/>
    </location>
</feature>
<proteinExistence type="predicted"/>
<evidence type="ECO:0000256" key="1">
    <source>
        <dbReference type="SAM" id="MobiDB-lite"/>
    </source>
</evidence>
<reference evidence="2" key="2">
    <citation type="submission" date="2023-06" db="EMBL/GenBank/DDBJ databases">
        <authorList>
            <consortium name="Lawrence Berkeley National Laboratory"/>
            <person name="Haridas S."/>
            <person name="Hensen N."/>
            <person name="Bonometti L."/>
            <person name="Westerberg I."/>
            <person name="Brannstrom I.O."/>
            <person name="Guillou S."/>
            <person name="Cros-Aarteil S."/>
            <person name="Calhoun S."/>
            <person name="Kuo A."/>
            <person name="Mondo S."/>
            <person name="Pangilinan J."/>
            <person name="Riley R."/>
            <person name="Labutti K."/>
            <person name="Andreopoulos B."/>
            <person name="Lipzen A."/>
            <person name="Chen C."/>
            <person name="Yanf M."/>
            <person name="Daum C."/>
            <person name="Ng V."/>
            <person name="Clum A."/>
            <person name="Steindorff A."/>
            <person name="Ohm R."/>
            <person name="Martin F."/>
            <person name="Silar P."/>
            <person name="Natvig D."/>
            <person name="Lalanne C."/>
            <person name="Gautier V."/>
            <person name="Ament-Velasquez S.L."/>
            <person name="Kruys A."/>
            <person name="Hutchinson M.I."/>
            <person name="Powell A.J."/>
            <person name="Barry K."/>
            <person name="Miller A.N."/>
            <person name="Grigoriev I.V."/>
            <person name="Debuchy R."/>
            <person name="Gladieux P."/>
            <person name="Thoren M.H."/>
            <person name="Johannesson H."/>
        </authorList>
    </citation>
    <scope>NUCLEOTIDE SEQUENCE</scope>
    <source>
        <strain evidence="2">CBS 168.71</strain>
    </source>
</reference>
<dbReference type="RefSeq" id="XP_062657965.1">
    <property type="nucleotide sequence ID" value="XM_062806717.1"/>
</dbReference>
<protein>
    <recommendedName>
        <fullName evidence="4">Non-canonical purine NTP phosphatase/PRRC1 domain-containing protein</fullName>
    </recommendedName>
</protein>
<feature type="region of interest" description="Disordered" evidence="1">
    <location>
        <begin position="1"/>
        <end position="44"/>
    </location>
</feature>
<dbReference type="InterPro" id="IPR029001">
    <property type="entry name" value="ITPase-like_fam"/>
</dbReference>
<sequence>MPSTSNTQRPAAPAPGAAAPSATPAPAKSTDPLFNPNLPTNLELLQNNTSILPAPSAAKLSNRHKPNPQTLPTIPPPAPPRDGTRSYPAPNRAIVQVVIPTANKGKVDLLVGHLRRTKPAGVTIAGHTEVPADSGVGEQPYDGAGPRGAFRRVVAAVRKLGGDGEYRARLAARGVGTLLVASVENFLAREEEIVGAAAGTGRVGGAVPVDYGVVVFCRVDLVGGETAPPPPWVWRVGVSRGVTAPAEYWRAAEAFGFEDQAREHGRVTVGELLAANIPGLDKADWHKVLAGVSRYELLGEAMRAMEAELPWPAAEGAARAGGAPVLSRKLSISVLPLVLGSHLMATAYAVAERATDLNVREWRD</sequence>
<organism evidence="2 3">
    <name type="scientific">Chaetomium fimeti</name>
    <dbReference type="NCBI Taxonomy" id="1854472"/>
    <lineage>
        <taxon>Eukaryota</taxon>
        <taxon>Fungi</taxon>
        <taxon>Dikarya</taxon>
        <taxon>Ascomycota</taxon>
        <taxon>Pezizomycotina</taxon>
        <taxon>Sordariomycetes</taxon>
        <taxon>Sordariomycetidae</taxon>
        <taxon>Sordariales</taxon>
        <taxon>Chaetomiaceae</taxon>
        <taxon>Chaetomium</taxon>
    </lineage>
</organism>
<dbReference type="Proteomes" id="UP001278766">
    <property type="component" value="Unassembled WGS sequence"/>
</dbReference>
<dbReference type="GeneID" id="87843665"/>
<dbReference type="SUPFAM" id="SSF52972">
    <property type="entry name" value="ITPase-like"/>
    <property type="match status" value="1"/>
</dbReference>
<evidence type="ECO:0008006" key="4">
    <source>
        <dbReference type="Google" id="ProtNLM"/>
    </source>
</evidence>
<dbReference type="EMBL" id="JAUEPN010000005">
    <property type="protein sequence ID" value="KAK3294451.1"/>
    <property type="molecule type" value="Genomic_DNA"/>
</dbReference>
<name>A0AAE0LQT0_9PEZI</name>
<comment type="caution">
    <text evidence="2">The sequence shown here is derived from an EMBL/GenBank/DDBJ whole genome shotgun (WGS) entry which is preliminary data.</text>
</comment>